<accession>A0ACC2WJT6</accession>
<evidence type="ECO:0000313" key="2">
    <source>
        <dbReference type="Proteomes" id="UP001243375"/>
    </source>
</evidence>
<gene>
    <name evidence="1" type="ORF">QFC22_006511</name>
</gene>
<dbReference type="EMBL" id="JASBWU010000030">
    <property type="protein sequence ID" value="KAJ9111484.1"/>
    <property type="molecule type" value="Genomic_DNA"/>
</dbReference>
<name>A0ACC2WJT6_9TREE</name>
<sequence length="452" mass="50539">MVLGQALARRQHKEKLRLERSNQPRPDLNPRLLQLAAELNFLFQGFWLKELGLMEIDSLVRKLFPNMGERELSAKTSAMFSSLKEKANGRPVRFTLLIHTIFPEAGDNGKIVGSIGANLQICMDFIEEFRTTELTVELREKHKIAFRKISHGLALFRQGERFYDFEIWLKVLFPASILAPWRELRLRADDFIRLEPKRISWRGPRKYFSTSPRASQAFLNEKRHLLGNLAPFEVLRGTIEVMQRQRSQEPTPDTMPSTLLSSNCRLATSEIVSPTSIRATSQVVTSAENGPHESFISYEAQDRQKGRRDSVVSECASATFVSPEASIFENGTQSTAAWALGNEQTMVTSPLSPSTLLSSNCRLATSEIVSPTSIRATSQVVTSAENGPHESFISYEAQDRQKGRRDSVVSECASATFVSPEASIFENGTQSTAAWALGNEQTMVTSPLSHLA</sequence>
<organism evidence="1 2">
    <name type="scientific">Naganishia vaughanmartiniae</name>
    <dbReference type="NCBI Taxonomy" id="1424756"/>
    <lineage>
        <taxon>Eukaryota</taxon>
        <taxon>Fungi</taxon>
        <taxon>Dikarya</taxon>
        <taxon>Basidiomycota</taxon>
        <taxon>Agaricomycotina</taxon>
        <taxon>Tremellomycetes</taxon>
        <taxon>Filobasidiales</taxon>
        <taxon>Filobasidiaceae</taxon>
        <taxon>Naganishia</taxon>
    </lineage>
</organism>
<reference evidence="1" key="1">
    <citation type="submission" date="2023-04" db="EMBL/GenBank/DDBJ databases">
        <title>Draft Genome sequencing of Naganishia species isolated from polar environments using Oxford Nanopore Technology.</title>
        <authorList>
            <person name="Leo P."/>
            <person name="Venkateswaran K."/>
        </authorList>
    </citation>
    <scope>NUCLEOTIDE SEQUENCE</scope>
    <source>
        <strain evidence="1">MNA-CCFEE 5425</strain>
    </source>
</reference>
<keyword evidence="2" id="KW-1185">Reference proteome</keyword>
<dbReference type="Proteomes" id="UP001243375">
    <property type="component" value="Unassembled WGS sequence"/>
</dbReference>
<evidence type="ECO:0000313" key="1">
    <source>
        <dbReference type="EMBL" id="KAJ9111484.1"/>
    </source>
</evidence>
<protein>
    <submittedName>
        <fullName evidence="1">Uncharacterized protein</fullName>
    </submittedName>
</protein>
<proteinExistence type="predicted"/>
<comment type="caution">
    <text evidence="1">The sequence shown here is derived from an EMBL/GenBank/DDBJ whole genome shotgun (WGS) entry which is preliminary data.</text>
</comment>